<accession>A0ACC0N5X4</accession>
<comment type="caution">
    <text evidence="1">The sequence shown here is derived from an EMBL/GenBank/DDBJ whole genome shotgun (WGS) entry which is preliminary data.</text>
</comment>
<dbReference type="EMBL" id="CM046394">
    <property type="protein sequence ID" value="KAI8548580.1"/>
    <property type="molecule type" value="Genomic_DNA"/>
</dbReference>
<proteinExistence type="predicted"/>
<dbReference type="Proteomes" id="UP001062846">
    <property type="component" value="Chromosome 7"/>
</dbReference>
<keyword evidence="2" id="KW-1185">Reference proteome</keyword>
<name>A0ACC0N5X4_RHOML</name>
<sequence>MVKDKSSKSPVTSPEMDPGIWSQLPEVLLEHILSFLPLKDFLSLRSTCKHFKSLIFSPPFISKHSSPSSSSSLSSFLLSHPHFHIYYPLYDTILKTWRTLPLSVSPLLSCAPSGPHLLSVSHGLLCFSLLNSSSFLVYNLLARSSRVVEFPEHNFAFELLTLVSLPNGYKLFMLGSSSGSSNKAFVYDSRLHLWHQFDRVDSVLGDNFLQEGVSYHGYLYFTTPEPFSIVCFDLESGKWEKLKTELPGELTFARLVSKGDEKLLLIAGIGQHGISRELKLWELNEGNWVEIERAPETMCRKFMSICYHNYEHVYAFWHQGLICLCCYTWPEILYYKVSRGTWHWLPKCPLLPEKWSCGFRDSNMEFKKGSFLLEMQLDPTDVENNVLVFPYDKASKYFPSVPSRFPERNVEFSDHLKNRWNMKLSYSHIDREFALTDNWVDFLDRHRLDRKDVIYFSIPSRRLHDHHYLIEYARRAELDGNVPEATATYEYPICEAETMDIRQGEGNCFLFKLPLTNYDITSGKLVIPTKEVKDHFPGTEIPPEIENLGNLWFVDERNKRWRMKLMFDYQADAYLVTDESMKFVKEHGLKAMDVIELYEPVGSLDARHLLIDHVKSNTAPGEI</sequence>
<reference evidence="1" key="1">
    <citation type="submission" date="2022-02" db="EMBL/GenBank/DDBJ databases">
        <title>Plant Genome Project.</title>
        <authorList>
            <person name="Zhang R.-G."/>
        </authorList>
    </citation>
    <scope>NUCLEOTIDE SEQUENCE</scope>
    <source>
        <strain evidence="1">AT1</strain>
    </source>
</reference>
<evidence type="ECO:0000313" key="2">
    <source>
        <dbReference type="Proteomes" id="UP001062846"/>
    </source>
</evidence>
<evidence type="ECO:0000313" key="1">
    <source>
        <dbReference type="EMBL" id="KAI8548580.1"/>
    </source>
</evidence>
<gene>
    <name evidence="1" type="ORF">RHMOL_Rhmol07G0283600</name>
</gene>
<protein>
    <submittedName>
        <fullName evidence="1">Uncharacterized protein</fullName>
    </submittedName>
</protein>
<organism evidence="1 2">
    <name type="scientific">Rhododendron molle</name>
    <name type="common">Chinese azalea</name>
    <name type="synonym">Azalea mollis</name>
    <dbReference type="NCBI Taxonomy" id="49168"/>
    <lineage>
        <taxon>Eukaryota</taxon>
        <taxon>Viridiplantae</taxon>
        <taxon>Streptophyta</taxon>
        <taxon>Embryophyta</taxon>
        <taxon>Tracheophyta</taxon>
        <taxon>Spermatophyta</taxon>
        <taxon>Magnoliopsida</taxon>
        <taxon>eudicotyledons</taxon>
        <taxon>Gunneridae</taxon>
        <taxon>Pentapetalae</taxon>
        <taxon>asterids</taxon>
        <taxon>Ericales</taxon>
        <taxon>Ericaceae</taxon>
        <taxon>Ericoideae</taxon>
        <taxon>Rhodoreae</taxon>
        <taxon>Rhododendron</taxon>
    </lineage>
</organism>